<gene>
    <name evidence="1" type="ORF">SCALOS_LOCUS7471</name>
</gene>
<evidence type="ECO:0000313" key="1">
    <source>
        <dbReference type="EMBL" id="CAG8615981.1"/>
    </source>
</evidence>
<comment type="caution">
    <text evidence="1">The sequence shown here is derived from an EMBL/GenBank/DDBJ whole genome shotgun (WGS) entry which is preliminary data.</text>
</comment>
<keyword evidence="2" id="KW-1185">Reference proteome</keyword>
<organism evidence="1 2">
    <name type="scientific">Scutellospora calospora</name>
    <dbReference type="NCBI Taxonomy" id="85575"/>
    <lineage>
        <taxon>Eukaryota</taxon>
        <taxon>Fungi</taxon>
        <taxon>Fungi incertae sedis</taxon>
        <taxon>Mucoromycota</taxon>
        <taxon>Glomeromycotina</taxon>
        <taxon>Glomeromycetes</taxon>
        <taxon>Diversisporales</taxon>
        <taxon>Gigasporaceae</taxon>
        <taxon>Scutellospora</taxon>
    </lineage>
</organism>
<sequence>MSEKKFFDVQKEEIEKILEDDKEKIRRICEFVELEETRIYKEIIKFDEIDDEDLSYFFDFENNINIRPFTIDKNDKKSMIFY</sequence>
<accession>A0ACA9MXL4</accession>
<reference evidence="1" key="1">
    <citation type="submission" date="2021-06" db="EMBL/GenBank/DDBJ databases">
        <authorList>
            <person name="Kallberg Y."/>
            <person name="Tangrot J."/>
            <person name="Rosling A."/>
        </authorList>
    </citation>
    <scope>NUCLEOTIDE SEQUENCE</scope>
    <source>
        <strain evidence="1">AU212A</strain>
    </source>
</reference>
<dbReference type="EMBL" id="CAJVPM010016787">
    <property type="protein sequence ID" value="CAG8615981.1"/>
    <property type="molecule type" value="Genomic_DNA"/>
</dbReference>
<protein>
    <submittedName>
        <fullName evidence="1">1756_t:CDS:1</fullName>
    </submittedName>
</protein>
<proteinExistence type="predicted"/>
<evidence type="ECO:0000313" key="2">
    <source>
        <dbReference type="Proteomes" id="UP000789860"/>
    </source>
</evidence>
<name>A0ACA9MXL4_9GLOM</name>
<dbReference type="Proteomes" id="UP000789860">
    <property type="component" value="Unassembled WGS sequence"/>
</dbReference>
<feature type="non-terminal residue" evidence="1">
    <location>
        <position position="82"/>
    </location>
</feature>